<name>A0A4S4BJX5_9BACI</name>
<proteinExistence type="predicted"/>
<keyword evidence="2" id="KW-1185">Reference proteome</keyword>
<protein>
    <submittedName>
        <fullName evidence="1">Uncharacterized protein</fullName>
    </submittedName>
</protein>
<evidence type="ECO:0000313" key="1">
    <source>
        <dbReference type="EMBL" id="THF74026.1"/>
    </source>
</evidence>
<organism evidence="1 2">
    <name type="scientific">Metabacillus sediminilitoris</name>
    <dbReference type="NCBI Taxonomy" id="2567941"/>
    <lineage>
        <taxon>Bacteria</taxon>
        <taxon>Bacillati</taxon>
        <taxon>Bacillota</taxon>
        <taxon>Bacilli</taxon>
        <taxon>Bacillales</taxon>
        <taxon>Bacillaceae</taxon>
        <taxon>Metabacillus</taxon>
    </lineage>
</organism>
<comment type="caution">
    <text evidence="1">The sequence shown here is derived from an EMBL/GenBank/DDBJ whole genome shotgun (WGS) entry which is preliminary data.</text>
</comment>
<accession>A0A4S4BJX5</accession>
<gene>
    <name evidence="1" type="ORF">E6W99_25880</name>
</gene>
<evidence type="ECO:0000313" key="2">
    <source>
        <dbReference type="Proteomes" id="UP000310334"/>
    </source>
</evidence>
<dbReference type="AlphaFoldDB" id="A0A4S4BJX5"/>
<dbReference type="Proteomes" id="UP000310334">
    <property type="component" value="Unassembled WGS sequence"/>
</dbReference>
<dbReference type="OrthoDB" id="2970412at2"/>
<dbReference type="EMBL" id="SSNT01000044">
    <property type="protein sequence ID" value="THF74026.1"/>
    <property type="molecule type" value="Genomic_DNA"/>
</dbReference>
<sequence length="105" mass="12279">MNKEVDNYINNRASTSHWDGEKTVTLNITDYEIKETDGKVILQVFTEGSHDWTYTRDGYGNVGIGRTFAYNLIWHFDATAKMYGVEMNYEFYENGERITLFTKIN</sequence>
<reference evidence="1 2" key="1">
    <citation type="submission" date="2019-04" db="EMBL/GenBank/DDBJ databases">
        <title>Bacillus sediminilitoris sp. nov., isolated from a tidal flat sediment on the East China Sea.</title>
        <authorList>
            <person name="Wei Y."/>
            <person name="Mao H."/>
            <person name="Fang J."/>
        </authorList>
    </citation>
    <scope>NUCLEOTIDE SEQUENCE [LARGE SCALE GENOMIC DNA]</scope>
    <source>
        <strain evidence="1 2">DSL-17</strain>
    </source>
</reference>
<dbReference type="RefSeq" id="WP_136359255.1">
    <property type="nucleotide sequence ID" value="NZ_CP046266.1"/>
</dbReference>